<name>A0A1V0S8X1_9VIRU</name>
<dbReference type="EMBL" id="KY684083">
    <property type="protein sequence ID" value="ARF08155.1"/>
    <property type="molecule type" value="Genomic_DNA"/>
</dbReference>
<protein>
    <submittedName>
        <fullName evidence="1">Uncharacterized protein</fullName>
    </submittedName>
</protein>
<evidence type="ECO:0000313" key="1">
    <source>
        <dbReference type="EMBL" id="ARF08155.1"/>
    </source>
</evidence>
<gene>
    <name evidence="1" type="ORF">Catovirus_1_205</name>
</gene>
<accession>A0A1V0S8X1</accession>
<reference evidence="1" key="1">
    <citation type="journal article" date="2017" name="Science">
        <title>Giant viruses with an expanded complement of translation system components.</title>
        <authorList>
            <person name="Schulz F."/>
            <person name="Yutin N."/>
            <person name="Ivanova N.N."/>
            <person name="Ortega D.R."/>
            <person name="Lee T.K."/>
            <person name="Vierheilig J."/>
            <person name="Daims H."/>
            <person name="Horn M."/>
            <person name="Wagner M."/>
            <person name="Jensen G.J."/>
            <person name="Kyrpides N.C."/>
            <person name="Koonin E.V."/>
            <person name="Woyke T."/>
        </authorList>
    </citation>
    <scope>NUCLEOTIDE SEQUENCE</scope>
    <source>
        <strain evidence="1">CTV1</strain>
    </source>
</reference>
<sequence>MIVQYISNKIEADSIYLEESYEYFKGLFIGDSLTIDPIKGPRGTISVDSLKTIISGKYTYEGKIDPFRHIMEIYFLVNYFKVTRNINFEAIRYPFELLNFLGDFSRYMITGAMNETMAINNRVYKIYVDDDVYIRDWKYKERCKRNYEIYVNLENLSENSSEYKLIEWFCKNFGLNCEKNKTVATVYHKDIGYIPYGDDMVDVYEKETHEKKIDFIENFPFVKLDFGFYYYIAKNNIINKKKYRHIDFLYSCATVSETIRTSKKTLKLKQYDYNDEDVILRHYLCSINDIKKRNYVLPKEVNCNILTKEPFDIRMILDRFFYS</sequence>
<proteinExistence type="predicted"/>
<organism evidence="1">
    <name type="scientific">Catovirus CTV1</name>
    <dbReference type="NCBI Taxonomy" id="1977631"/>
    <lineage>
        <taxon>Viruses</taxon>
        <taxon>Varidnaviria</taxon>
        <taxon>Bamfordvirae</taxon>
        <taxon>Nucleocytoviricota</taxon>
        <taxon>Megaviricetes</taxon>
        <taxon>Imitervirales</taxon>
        <taxon>Mimiviridae</taxon>
        <taxon>Klosneuvirinae</taxon>
        <taxon>Catovirus</taxon>
    </lineage>
</organism>